<feature type="domain" description="Cation/H+ exchanger transmembrane" evidence="10">
    <location>
        <begin position="11"/>
        <end position="387"/>
    </location>
</feature>
<keyword evidence="5 9" id="KW-1133">Transmembrane helix</keyword>
<feature type="transmembrane region" description="Helical" evidence="9">
    <location>
        <begin position="186"/>
        <end position="208"/>
    </location>
</feature>
<dbReference type="EMBL" id="JACHXG010000002">
    <property type="protein sequence ID" value="MBB3087867.1"/>
    <property type="molecule type" value="Genomic_DNA"/>
</dbReference>
<dbReference type="InterPro" id="IPR006153">
    <property type="entry name" value="Cation/H_exchanger_TM"/>
</dbReference>
<feature type="transmembrane region" description="Helical" evidence="9">
    <location>
        <begin position="300"/>
        <end position="323"/>
    </location>
</feature>
<keyword evidence="2" id="KW-0813">Transport</keyword>
<dbReference type="Pfam" id="PF00999">
    <property type="entry name" value="Na_H_Exchanger"/>
    <property type="match status" value="1"/>
</dbReference>
<evidence type="ECO:0000256" key="2">
    <source>
        <dbReference type="ARBA" id="ARBA00022448"/>
    </source>
</evidence>
<feature type="transmembrane region" description="Helical" evidence="9">
    <location>
        <begin position="87"/>
        <end position="109"/>
    </location>
</feature>
<keyword evidence="7 9" id="KW-0472">Membrane</keyword>
<comment type="caution">
    <text evidence="11">The sequence shown here is derived from an EMBL/GenBank/DDBJ whole genome shotgun (WGS) entry which is preliminary data.</text>
</comment>
<feature type="transmembrane region" description="Helical" evidence="9">
    <location>
        <begin position="155"/>
        <end position="174"/>
    </location>
</feature>
<reference evidence="11 12" key="1">
    <citation type="submission" date="2020-08" db="EMBL/GenBank/DDBJ databases">
        <title>Genomic Encyclopedia of Type Strains, Phase III (KMG-III): the genomes of soil and plant-associated and newly described type strains.</title>
        <authorList>
            <person name="Whitman W."/>
        </authorList>
    </citation>
    <scope>NUCLEOTIDE SEQUENCE [LARGE SCALE GENOMIC DNA]</scope>
    <source>
        <strain evidence="11 12">CECT 3302</strain>
    </source>
</reference>
<comment type="subcellular location">
    <subcellularLocation>
        <location evidence="1">Cell membrane</location>
        <topology evidence="1">Multi-pass membrane protein</topology>
    </subcellularLocation>
</comment>
<dbReference type="GO" id="GO:0005886">
    <property type="term" value="C:plasma membrane"/>
    <property type="evidence" value="ECO:0007669"/>
    <property type="project" value="UniProtKB-SubCell"/>
</dbReference>
<feature type="transmembrane region" description="Helical" evidence="9">
    <location>
        <begin position="220"/>
        <end position="239"/>
    </location>
</feature>
<feature type="region of interest" description="Disordered" evidence="8">
    <location>
        <begin position="394"/>
        <end position="419"/>
    </location>
</feature>
<feature type="transmembrane region" description="Helical" evidence="9">
    <location>
        <begin position="276"/>
        <end position="294"/>
    </location>
</feature>
<evidence type="ECO:0000256" key="4">
    <source>
        <dbReference type="ARBA" id="ARBA00022692"/>
    </source>
</evidence>
<feature type="transmembrane region" description="Helical" evidence="9">
    <location>
        <begin position="30"/>
        <end position="48"/>
    </location>
</feature>
<keyword evidence="4 9" id="KW-0812">Transmembrane</keyword>
<keyword evidence="12" id="KW-1185">Reference proteome</keyword>
<keyword evidence="6" id="KW-0406">Ion transport</keyword>
<dbReference type="Proteomes" id="UP000577707">
    <property type="component" value="Unassembled WGS sequence"/>
</dbReference>
<feature type="transmembrane region" description="Helical" evidence="9">
    <location>
        <begin position="115"/>
        <end position="134"/>
    </location>
</feature>
<evidence type="ECO:0000256" key="3">
    <source>
        <dbReference type="ARBA" id="ARBA00022449"/>
    </source>
</evidence>
<gene>
    <name evidence="11" type="ORF">FHS12_000800</name>
</gene>
<sequence length="419" mass="43230">MGTLAVSAVLATIVVWCVLAGRLQARGLTAPIVFVAAGWFFADVLGLLDLEVEPELVRVIAEVTLVWVLFADASRVRLGQLRRDLSTYARLLGIGLPLTIAAGVGAAMIVLGFDLWAALLVAAALAPTDAALGAPVMSNPHVPEKVRRALNVESGLNDGIATPIVLVAIAGVAADQGIIGVESPGGAVLSLLVGLVVGLVVGGLGGWITRLARERDWLSAELAGPAVLALALLAYAAALTMDGNGFVAAFVGGLVFGNVAGPSGEKEVYFVSQSGDMAAMVSWLVFGALAVPVIQDQWDWTMLGYAVLSLTIVRMLPVAIALLGTGFDRFSVAFVGWFGPRGLASVIFALIALEDLHGAGADAVAVISLTVLLSVLAHGLSAVPLAKRFAVTRPRSASPELNQPSRQAEGDTPRGGRSR</sequence>
<evidence type="ECO:0000256" key="8">
    <source>
        <dbReference type="SAM" id="MobiDB-lite"/>
    </source>
</evidence>
<dbReference type="GO" id="GO:1902600">
    <property type="term" value="P:proton transmembrane transport"/>
    <property type="evidence" value="ECO:0007669"/>
    <property type="project" value="InterPro"/>
</dbReference>
<dbReference type="AlphaFoldDB" id="A0A7W5F7H1"/>
<evidence type="ECO:0000256" key="9">
    <source>
        <dbReference type="SAM" id="Phobius"/>
    </source>
</evidence>
<protein>
    <submittedName>
        <fullName evidence="11">NhaP-type Na+/H+ or K+/H+ antiporter</fullName>
    </submittedName>
</protein>
<dbReference type="RefSeq" id="WP_183542474.1">
    <property type="nucleotide sequence ID" value="NZ_BMQT01000004.1"/>
</dbReference>
<evidence type="ECO:0000313" key="12">
    <source>
        <dbReference type="Proteomes" id="UP000577707"/>
    </source>
</evidence>
<name>A0A7W5F7H1_9ACTN</name>
<organism evidence="11 12">
    <name type="scientific">Nocardioides albus</name>
    <dbReference type="NCBI Taxonomy" id="1841"/>
    <lineage>
        <taxon>Bacteria</taxon>
        <taxon>Bacillati</taxon>
        <taxon>Actinomycetota</taxon>
        <taxon>Actinomycetes</taxon>
        <taxon>Propionibacteriales</taxon>
        <taxon>Nocardioidaceae</taxon>
        <taxon>Nocardioides</taxon>
    </lineage>
</organism>
<feature type="transmembrane region" description="Helical" evidence="9">
    <location>
        <begin position="363"/>
        <end position="386"/>
    </location>
</feature>
<dbReference type="GO" id="GO:0015297">
    <property type="term" value="F:antiporter activity"/>
    <property type="evidence" value="ECO:0007669"/>
    <property type="project" value="UniProtKB-KW"/>
</dbReference>
<evidence type="ECO:0000313" key="11">
    <source>
        <dbReference type="EMBL" id="MBB3087867.1"/>
    </source>
</evidence>
<keyword evidence="3" id="KW-0050">Antiport</keyword>
<dbReference type="PANTHER" id="PTHR32507">
    <property type="entry name" value="NA(+)/H(+) ANTIPORTER 1"/>
    <property type="match status" value="1"/>
</dbReference>
<evidence type="ECO:0000256" key="5">
    <source>
        <dbReference type="ARBA" id="ARBA00022989"/>
    </source>
</evidence>
<evidence type="ECO:0000256" key="6">
    <source>
        <dbReference type="ARBA" id="ARBA00023065"/>
    </source>
</evidence>
<dbReference type="PANTHER" id="PTHR32507:SF8">
    <property type="entry name" value="CNH1P"/>
    <property type="match status" value="1"/>
</dbReference>
<proteinExistence type="predicted"/>
<evidence type="ECO:0000256" key="7">
    <source>
        <dbReference type="ARBA" id="ARBA00023136"/>
    </source>
</evidence>
<accession>A0A7W5F7H1</accession>
<feature type="transmembrane region" description="Helical" evidence="9">
    <location>
        <begin position="330"/>
        <end position="351"/>
    </location>
</feature>
<evidence type="ECO:0000256" key="1">
    <source>
        <dbReference type="ARBA" id="ARBA00004651"/>
    </source>
</evidence>
<evidence type="ECO:0000259" key="10">
    <source>
        <dbReference type="Pfam" id="PF00999"/>
    </source>
</evidence>
<feature type="compositionally biased region" description="Basic and acidic residues" evidence="8">
    <location>
        <begin position="408"/>
        <end position="419"/>
    </location>
</feature>
<feature type="transmembrane region" description="Helical" evidence="9">
    <location>
        <begin position="245"/>
        <end position="264"/>
    </location>
</feature>